<dbReference type="Proteomes" id="UP000288805">
    <property type="component" value="Unassembled WGS sequence"/>
</dbReference>
<evidence type="ECO:0000313" key="2">
    <source>
        <dbReference type="EMBL" id="RVW53100.1"/>
    </source>
</evidence>
<organism evidence="2 3">
    <name type="scientific">Vitis vinifera</name>
    <name type="common">Grape</name>
    <dbReference type="NCBI Taxonomy" id="29760"/>
    <lineage>
        <taxon>Eukaryota</taxon>
        <taxon>Viridiplantae</taxon>
        <taxon>Streptophyta</taxon>
        <taxon>Embryophyta</taxon>
        <taxon>Tracheophyta</taxon>
        <taxon>Spermatophyta</taxon>
        <taxon>Magnoliopsida</taxon>
        <taxon>eudicotyledons</taxon>
        <taxon>Gunneridae</taxon>
        <taxon>Pentapetalae</taxon>
        <taxon>rosids</taxon>
        <taxon>Vitales</taxon>
        <taxon>Vitaceae</taxon>
        <taxon>Viteae</taxon>
        <taxon>Vitis</taxon>
    </lineage>
</organism>
<gene>
    <name evidence="2" type="ORF">CK203_080660</name>
</gene>
<feature type="region of interest" description="Disordered" evidence="1">
    <location>
        <begin position="54"/>
        <end position="91"/>
    </location>
</feature>
<evidence type="ECO:0000313" key="3">
    <source>
        <dbReference type="Proteomes" id="UP000288805"/>
    </source>
</evidence>
<dbReference type="AlphaFoldDB" id="A0A438EZC9"/>
<sequence>MKKDLYGVNDAKFRATTLGIYGLVWMKILLKELGMEVVEYNSQGRKPNSFQVSRVINSGKPSGDRVSFRSPSPSPNTFQSVGSSSENTHHRQTFPANFPATFFSDTDHTRRSAWRRSLTFVKALEPKDHPRAGHVQFSIRRLHLTRWRVRAHEDFPQPRASSSSLA</sequence>
<comment type="caution">
    <text evidence="2">The sequence shown here is derived from an EMBL/GenBank/DDBJ whole genome shotgun (WGS) entry which is preliminary data.</text>
</comment>
<accession>A0A438EZC9</accession>
<dbReference type="EMBL" id="QGNW01001158">
    <property type="protein sequence ID" value="RVW53100.1"/>
    <property type="molecule type" value="Genomic_DNA"/>
</dbReference>
<name>A0A438EZC9_VITVI</name>
<feature type="compositionally biased region" description="Polar residues" evidence="1">
    <location>
        <begin position="69"/>
        <end position="86"/>
    </location>
</feature>
<proteinExistence type="predicted"/>
<evidence type="ECO:0000256" key="1">
    <source>
        <dbReference type="SAM" id="MobiDB-lite"/>
    </source>
</evidence>
<protein>
    <submittedName>
        <fullName evidence="2">Uncharacterized protein</fullName>
    </submittedName>
</protein>
<reference evidence="2 3" key="1">
    <citation type="journal article" date="2018" name="PLoS Genet.">
        <title>Population sequencing reveals clonal diversity and ancestral inbreeding in the grapevine cultivar Chardonnay.</title>
        <authorList>
            <person name="Roach M.J."/>
            <person name="Johnson D.L."/>
            <person name="Bohlmann J."/>
            <person name="van Vuuren H.J."/>
            <person name="Jones S.J."/>
            <person name="Pretorius I.S."/>
            <person name="Schmidt S.A."/>
            <person name="Borneman A.R."/>
        </authorList>
    </citation>
    <scope>NUCLEOTIDE SEQUENCE [LARGE SCALE GENOMIC DNA]</scope>
    <source>
        <strain evidence="3">cv. Chardonnay</strain>
        <tissue evidence="2">Leaf</tissue>
    </source>
</reference>